<name>A0A645F541_9ZZZZ</name>
<comment type="caution">
    <text evidence="1">The sequence shown here is derived from an EMBL/GenBank/DDBJ whole genome shotgun (WGS) entry which is preliminary data.</text>
</comment>
<reference evidence="1" key="1">
    <citation type="submission" date="2019-08" db="EMBL/GenBank/DDBJ databases">
        <authorList>
            <person name="Kucharzyk K."/>
            <person name="Murdoch R.W."/>
            <person name="Higgins S."/>
            <person name="Loffler F."/>
        </authorList>
    </citation>
    <scope>NUCLEOTIDE SEQUENCE</scope>
</reference>
<sequence length="89" mass="9686">MFAYLGPLLCGQKGFIHPLRADGEVSAVCRERQDFLDSGIEYDTGLRQQYGKRLSLIENPAAGGDNRSYRTVDIAKVDRDAGVSHAGGN</sequence>
<dbReference type="EMBL" id="VSSQ01053671">
    <property type="protein sequence ID" value="MPN07673.1"/>
    <property type="molecule type" value="Genomic_DNA"/>
</dbReference>
<organism evidence="1">
    <name type="scientific">bioreactor metagenome</name>
    <dbReference type="NCBI Taxonomy" id="1076179"/>
    <lineage>
        <taxon>unclassified sequences</taxon>
        <taxon>metagenomes</taxon>
        <taxon>ecological metagenomes</taxon>
    </lineage>
</organism>
<dbReference type="AlphaFoldDB" id="A0A645F541"/>
<accession>A0A645F541</accession>
<proteinExistence type="predicted"/>
<protein>
    <submittedName>
        <fullName evidence="1">Uncharacterized protein</fullName>
    </submittedName>
</protein>
<gene>
    <name evidence="1" type="ORF">SDC9_154944</name>
</gene>
<evidence type="ECO:0000313" key="1">
    <source>
        <dbReference type="EMBL" id="MPN07673.1"/>
    </source>
</evidence>